<organism evidence="2 3">
    <name type="scientific">Brassica cretica</name>
    <name type="common">Mustard</name>
    <dbReference type="NCBI Taxonomy" id="69181"/>
    <lineage>
        <taxon>Eukaryota</taxon>
        <taxon>Viridiplantae</taxon>
        <taxon>Streptophyta</taxon>
        <taxon>Embryophyta</taxon>
        <taxon>Tracheophyta</taxon>
        <taxon>Spermatophyta</taxon>
        <taxon>Magnoliopsida</taxon>
        <taxon>eudicotyledons</taxon>
        <taxon>Gunneridae</taxon>
        <taxon>Pentapetalae</taxon>
        <taxon>rosids</taxon>
        <taxon>malvids</taxon>
        <taxon>Brassicales</taxon>
        <taxon>Brassicaceae</taxon>
        <taxon>Brassiceae</taxon>
        <taxon>Brassica</taxon>
    </lineage>
</organism>
<dbReference type="AlphaFoldDB" id="A0A8S9IIF3"/>
<evidence type="ECO:0000313" key="3">
    <source>
        <dbReference type="Proteomes" id="UP000712281"/>
    </source>
</evidence>
<feature type="region of interest" description="Disordered" evidence="1">
    <location>
        <begin position="1"/>
        <end position="24"/>
    </location>
</feature>
<feature type="region of interest" description="Disordered" evidence="1">
    <location>
        <begin position="52"/>
        <end position="108"/>
    </location>
</feature>
<evidence type="ECO:0000313" key="2">
    <source>
        <dbReference type="EMBL" id="KAF2569066.1"/>
    </source>
</evidence>
<proteinExistence type="predicted"/>
<gene>
    <name evidence="2" type="ORF">F2Q68_00026911</name>
</gene>
<accession>A0A8S9IIF3</accession>
<comment type="caution">
    <text evidence="2">The sequence shown here is derived from an EMBL/GenBank/DDBJ whole genome shotgun (WGS) entry which is preliminary data.</text>
</comment>
<protein>
    <submittedName>
        <fullName evidence="2">Uncharacterized protein</fullName>
    </submittedName>
</protein>
<feature type="compositionally biased region" description="Polar residues" evidence="1">
    <location>
        <begin position="90"/>
        <end position="101"/>
    </location>
</feature>
<dbReference type="Proteomes" id="UP000712281">
    <property type="component" value="Unassembled WGS sequence"/>
</dbReference>
<sequence>MPSIVSDLQLGPPATRRPPGKPKKLRYFSRGIILPESASPVGIGMPSIVSDLQLGPPATRRPPGKPKKLRYFSRGEKRVGEMCSQKDQMRQVQGNWTQQGHLQEPNLR</sequence>
<feature type="compositionally biased region" description="Basic residues" evidence="1">
    <location>
        <begin position="62"/>
        <end position="71"/>
    </location>
</feature>
<evidence type="ECO:0000256" key="1">
    <source>
        <dbReference type="SAM" id="MobiDB-lite"/>
    </source>
</evidence>
<name>A0A8S9IIF3_BRACR</name>
<dbReference type="EMBL" id="QGKW02001911">
    <property type="protein sequence ID" value="KAF2569066.1"/>
    <property type="molecule type" value="Genomic_DNA"/>
</dbReference>
<reference evidence="2" key="1">
    <citation type="submission" date="2019-12" db="EMBL/GenBank/DDBJ databases">
        <title>Genome sequencing and annotation of Brassica cretica.</title>
        <authorList>
            <person name="Studholme D.J."/>
            <person name="Sarris P.F."/>
        </authorList>
    </citation>
    <scope>NUCLEOTIDE SEQUENCE</scope>
    <source>
        <strain evidence="2">PFS-001/15</strain>
        <tissue evidence="2">Leaf</tissue>
    </source>
</reference>